<dbReference type="OrthoDB" id="9804819at2"/>
<keyword evidence="2" id="KW-0813">Transport</keyword>
<name>A0A0K9FAA0_9BACI</name>
<comment type="similarity">
    <text evidence="1">Belongs to the ABC transporter superfamily.</text>
</comment>
<evidence type="ECO:0000259" key="5">
    <source>
        <dbReference type="PROSITE" id="PS50893"/>
    </source>
</evidence>
<evidence type="ECO:0000256" key="3">
    <source>
        <dbReference type="ARBA" id="ARBA00022741"/>
    </source>
</evidence>
<dbReference type="AlphaFoldDB" id="A0A0K9FAA0"/>
<dbReference type="InterPro" id="IPR050763">
    <property type="entry name" value="ABC_transporter_ATP-binding"/>
</dbReference>
<dbReference type="SUPFAM" id="SSF52540">
    <property type="entry name" value="P-loop containing nucleoside triphosphate hydrolases"/>
    <property type="match status" value="1"/>
</dbReference>
<evidence type="ECO:0000256" key="1">
    <source>
        <dbReference type="ARBA" id="ARBA00005417"/>
    </source>
</evidence>
<accession>A0A0K9FAA0</accession>
<evidence type="ECO:0000313" key="6">
    <source>
        <dbReference type="EMBL" id="KMY31524.1"/>
    </source>
</evidence>
<dbReference type="PATRIC" id="fig|582475.4.peg.358"/>
<evidence type="ECO:0000256" key="2">
    <source>
        <dbReference type="ARBA" id="ARBA00022448"/>
    </source>
</evidence>
<dbReference type="Pfam" id="PF00005">
    <property type="entry name" value="ABC_tran"/>
    <property type="match status" value="1"/>
</dbReference>
<dbReference type="GO" id="GO:0005524">
    <property type="term" value="F:ATP binding"/>
    <property type="evidence" value="ECO:0007669"/>
    <property type="project" value="UniProtKB-KW"/>
</dbReference>
<dbReference type="SMART" id="SM00382">
    <property type="entry name" value="AAA"/>
    <property type="match status" value="1"/>
</dbReference>
<dbReference type="PROSITE" id="PS50893">
    <property type="entry name" value="ABC_TRANSPORTER_2"/>
    <property type="match status" value="1"/>
</dbReference>
<dbReference type="GO" id="GO:0016887">
    <property type="term" value="F:ATP hydrolysis activity"/>
    <property type="evidence" value="ECO:0007669"/>
    <property type="project" value="InterPro"/>
</dbReference>
<dbReference type="EMBL" id="LFXJ01000005">
    <property type="protein sequence ID" value="KMY31524.1"/>
    <property type="molecule type" value="Genomic_DNA"/>
</dbReference>
<protein>
    <submittedName>
        <fullName evidence="6">ABC transporter ATP-binding protein</fullName>
    </submittedName>
</protein>
<gene>
    <name evidence="6" type="ORF">ACZ11_04675</name>
</gene>
<evidence type="ECO:0000313" key="7">
    <source>
        <dbReference type="Proteomes" id="UP000037326"/>
    </source>
</evidence>
<dbReference type="InterPro" id="IPR003593">
    <property type="entry name" value="AAA+_ATPase"/>
</dbReference>
<dbReference type="PANTHER" id="PTHR42711">
    <property type="entry name" value="ABC TRANSPORTER ATP-BINDING PROTEIN"/>
    <property type="match status" value="1"/>
</dbReference>
<sequence length="241" mass="27372">MQDYNVKVEKLTKNYGKKAVLKGIDFTAKKGEIIGVIGKNGAGKSTFLEILMTINDYNGGKVAVFGNNLKEIDQAQLEEIKSNISAVLQPTQFYKKLKVKELLDLFRAYYGSKVDLNEIIEEFELQEHLNTFFDNLSGGWKQKVSLAIAFSSKPRLIILDEPTTGLDPHMRNILWESITGYIKKNDSTVILSTHYMDEIELYCDKVLFINDGVTEVYDTPENILKSGYKSINSFYLDKISK</sequence>
<dbReference type="PANTHER" id="PTHR42711:SF5">
    <property type="entry name" value="ABC TRANSPORTER ATP-BINDING PROTEIN NATA"/>
    <property type="match status" value="1"/>
</dbReference>
<dbReference type="Proteomes" id="UP000037326">
    <property type="component" value="Unassembled WGS sequence"/>
</dbReference>
<comment type="caution">
    <text evidence="6">The sequence shown here is derived from an EMBL/GenBank/DDBJ whole genome shotgun (WGS) entry which is preliminary data.</text>
</comment>
<dbReference type="PROSITE" id="PS00211">
    <property type="entry name" value="ABC_TRANSPORTER_1"/>
    <property type="match status" value="1"/>
</dbReference>
<dbReference type="CDD" id="cd03230">
    <property type="entry name" value="ABC_DR_subfamily_A"/>
    <property type="match status" value="1"/>
</dbReference>
<reference evidence="7" key="1">
    <citation type="submission" date="2015-07" db="EMBL/GenBank/DDBJ databases">
        <authorList>
            <consortium name="Consortium for Microbial Forensics and Genomics (microFORGE)"/>
            <person name="Knight B.M."/>
            <person name="Roberts D.P."/>
            <person name="Lin D."/>
            <person name="Hari K."/>
            <person name="Fletcher J."/>
            <person name="Melcher U."/>
            <person name="Blagden T."/>
            <person name="Winegar R.A."/>
        </authorList>
    </citation>
    <scope>NUCLEOTIDE SEQUENCE [LARGE SCALE GENOMIC DNA]</scope>
    <source>
        <strain evidence="7">DSM 23493</strain>
    </source>
</reference>
<feature type="domain" description="ABC transporter" evidence="5">
    <location>
        <begin position="6"/>
        <end position="236"/>
    </location>
</feature>
<evidence type="ECO:0000256" key="4">
    <source>
        <dbReference type="ARBA" id="ARBA00022840"/>
    </source>
</evidence>
<keyword evidence="4 6" id="KW-0067">ATP-binding</keyword>
<keyword evidence="3" id="KW-0547">Nucleotide-binding</keyword>
<dbReference type="InterPro" id="IPR017871">
    <property type="entry name" value="ABC_transporter-like_CS"/>
</dbReference>
<proteinExistence type="inferred from homology"/>
<dbReference type="GeneID" id="96597591"/>
<dbReference type="RefSeq" id="WP_049664147.1">
    <property type="nucleotide sequence ID" value="NZ_JBIVOC010000002.1"/>
</dbReference>
<organism evidence="6 7">
    <name type="scientific">Lysinibacillus xylanilyticus</name>
    <dbReference type="NCBI Taxonomy" id="582475"/>
    <lineage>
        <taxon>Bacteria</taxon>
        <taxon>Bacillati</taxon>
        <taxon>Bacillota</taxon>
        <taxon>Bacilli</taxon>
        <taxon>Bacillales</taxon>
        <taxon>Bacillaceae</taxon>
        <taxon>Lysinibacillus</taxon>
    </lineage>
</organism>
<dbReference type="InterPro" id="IPR003439">
    <property type="entry name" value="ABC_transporter-like_ATP-bd"/>
</dbReference>
<dbReference type="Gene3D" id="3.40.50.300">
    <property type="entry name" value="P-loop containing nucleotide triphosphate hydrolases"/>
    <property type="match status" value="1"/>
</dbReference>
<dbReference type="InterPro" id="IPR027417">
    <property type="entry name" value="P-loop_NTPase"/>
</dbReference>